<dbReference type="SUPFAM" id="SSF48065">
    <property type="entry name" value="DBL homology domain (DH-domain)"/>
    <property type="match status" value="1"/>
</dbReference>
<dbReference type="EMBL" id="JAANIU010001690">
    <property type="protein sequence ID" value="KAG1566571.1"/>
    <property type="molecule type" value="Genomic_DNA"/>
</dbReference>
<dbReference type="GO" id="GO:0005085">
    <property type="term" value="F:guanyl-nucleotide exchange factor activity"/>
    <property type="evidence" value="ECO:0007669"/>
    <property type="project" value="InterPro"/>
</dbReference>
<dbReference type="SUPFAM" id="SSF50729">
    <property type="entry name" value="PH domain-like"/>
    <property type="match status" value="1"/>
</dbReference>
<evidence type="ECO:0008006" key="6">
    <source>
        <dbReference type="Google" id="ProtNLM"/>
    </source>
</evidence>
<sequence length="502" mass="57497">MSYSSIDERTDDSWRRPSVLSSSSIATSSSGGEDSFQSFDTFAFEKDFYQSTPSGNELNTNAASHYSQLIDDLGIIDDIYYYFNDENEAESYERQVADTARNVSQKQYTVEQICQSEEQLVQDLIAFHQVYLVHLQRWTQESNNSDLFTKYPQLCSRIALDDLIDQVLSLIRIHRQFLNDFKERLEMWGPTQFISDVFSSLLENLSVYEPFLNSYPSTIVSINTLYSKSSSFIKFLESCMFKSDKPVRDLLYYLKIPLQRISSYASALSCIVSVTEPSHPDYRALIRIEGKFRYHEKKRKNLIKDRLAHIRALEASRSVLSSPATVTSTRRLYITGLLTRVDLSDPQSFNDTRTYLLYNDYFFYCQKTKPSNKKSTMQKLQYKGLINLRNAEISPLSSQVIAKITEIKKHSVLTAAFKRGKNTERAPVVTAVYGFQLATHEVSVENSSGTVLPGSMPGNGIAPPQVNLGKQQFIMRTQTEAEQKAWMYLIEKVIHHLSTRKA</sequence>
<evidence type="ECO:0000259" key="3">
    <source>
        <dbReference type="PROSITE" id="PS50010"/>
    </source>
</evidence>
<feature type="domain" description="DH" evidence="3">
    <location>
        <begin position="105"/>
        <end position="285"/>
    </location>
</feature>
<comment type="caution">
    <text evidence="4">The sequence shown here is derived from an EMBL/GenBank/DDBJ whole genome shotgun (WGS) entry which is preliminary data.</text>
</comment>
<feature type="compositionally biased region" description="Basic and acidic residues" evidence="1">
    <location>
        <begin position="1"/>
        <end position="15"/>
    </location>
</feature>
<proteinExistence type="predicted"/>
<dbReference type="InterPro" id="IPR011993">
    <property type="entry name" value="PH-like_dom_sf"/>
</dbReference>
<dbReference type="Gene3D" id="1.20.900.10">
    <property type="entry name" value="Dbl homology (DH) domain"/>
    <property type="match status" value="1"/>
</dbReference>
<dbReference type="Proteomes" id="UP000740926">
    <property type="component" value="Unassembled WGS sequence"/>
</dbReference>
<dbReference type="GO" id="GO:0005737">
    <property type="term" value="C:cytoplasm"/>
    <property type="evidence" value="ECO:0007669"/>
    <property type="project" value="TreeGrafter"/>
</dbReference>
<evidence type="ECO:0000313" key="4">
    <source>
        <dbReference type="EMBL" id="KAG1566571.1"/>
    </source>
</evidence>
<dbReference type="PANTHER" id="PTHR12673:SF159">
    <property type="entry name" value="LD03170P"/>
    <property type="match status" value="1"/>
</dbReference>
<gene>
    <name evidence="4" type="ORF">G6F50_009020</name>
</gene>
<dbReference type="PROSITE" id="PS50010">
    <property type="entry name" value="DH_2"/>
    <property type="match status" value="1"/>
</dbReference>
<keyword evidence="5" id="KW-1185">Reference proteome</keyword>
<feature type="compositionally biased region" description="Low complexity" evidence="1">
    <location>
        <begin position="16"/>
        <end position="34"/>
    </location>
</feature>
<evidence type="ECO:0000259" key="2">
    <source>
        <dbReference type="PROSITE" id="PS50003"/>
    </source>
</evidence>
<feature type="region of interest" description="Disordered" evidence="1">
    <location>
        <begin position="1"/>
        <end position="34"/>
    </location>
</feature>
<dbReference type="SMART" id="SM00325">
    <property type="entry name" value="RhoGEF"/>
    <property type="match status" value="1"/>
</dbReference>
<evidence type="ECO:0000256" key="1">
    <source>
        <dbReference type="SAM" id="MobiDB-lite"/>
    </source>
</evidence>
<dbReference type="InterPro" id="IPR051092">
    <property type="entry name" value="FYVE_RhoGEF_PH"/>
</dbReference>
<dbReference type="PROSITE" id="PS50003">
    <property type="entry name" value="PH_DOMAIN"/>
    <property type="match status" value="1"/>
</dbReference>
<feature type="domain" description="PH" evidence="2">
    <location>
        <begin position="331"/>
        <end position="495"/>
    </location>
</feature>
<evidence type="ECO:0000313" key="5">
    <source>
        <dbReference type="Proteomes" id="UP000740926"/>
    </source>
</evidence>
<name>A0A9P6YXL9_9FUNG</name>
<organism evidence="4 5">
    <name type="scientific">Rhizopus delemar</name>
    <dbReference type="NCBI Taxonomy" id="936053"/>
    <lineage>
        <taxon>Eukaryota</taxon>
        <taxon>Fungi</taxon>
        <taxon>Fungi incertae sedis</taxon>
        <taxon>Mucoromycota</taxon>
        <taxon>Mucoromycotina</taxon>
        <taxon>Mucoromycetes</taxon>
        <taxon>Mucorales</taxon>
        <taxon>Mucorineae</taxon>
        <taxon>Rhizopodaceae</taxon>
        <taxon>Rhizopus</taxon>
    </lineage>
</organism>
<dbReference type="Gene3D" id="2.30.29.30">
    <property type="entry name" value="Pleckstrin-homology domain (PH domain)/Phosphotyrosine-binding domain (PTB)"/>
    <property type="match status" value="1"/>
</dbReference>
<dbReference type="PANTHER" id="PTHR12673">
    <property type="entry name" value="FACIOGENITAL DYSPLASIA PROTEIN"/>
    <property type="match status" value="1"/>
</dbReference>
<dbReference type="InterPro" id="IPR000219">
    <property type="entry name" value="DH_dom"/>
</dbReference>
<protein>
    <recommendedName>
        <fullName evidence="6">DH domain-containing protein</fullName>
    </recommendedName>
</protein>
<dbReference type="InterPro" id="IPR035899">
    <property type="entry name" value="DBL_dom_sf"/>
</dbReference>
<dbReference type="AlphaFoldDB" id="A0A9P6YXL9"/>
<reference evidence="4 5" key="1">
    <citation type="journal article" date="2020" name="Microb. Genom.">
        <title>Genetic diversity of clinical and environmental Mucorales isolates obtained from an investigation of mucormycosis cases among solid organ transplant recipients.</title>
        <authorList>
            <person name="Nguyen M.H."/>
            <person name="Kaul D."/>
            <person name="Muto C."/>
            <person name="Cheng S.J."/>
            <person name="Richter R.A."/>
            <person name="Bruno V.M."/>
            <person name="Liu G."/>
            <person name="Beyhan S."/>
            <person name="Sundermann A.J."/>
            <person name="Mounaud S."/>
            <person name="Pasculle A.W."/>
            <person name="Nierman W.C."/>
            <person name="Driscoll E."/>
            <person name="Cumbie R."/>
            <person name="Clancy C.J."/>
            <person name="Dupont C.L."/>
        </authorList>
    </citation>
    <scope>NUCLEOTIDE SEQUENCE [LARGE SCALE GENOMIC DNA]</scope>
    <source>
        <strain evidence="4 5">GL24</strain>
    </source>
</reference>
<accession>A0A9P6YXL9</accession>
<dbReference type="Pfam" id="PF00621">
    <property type="entry name" value="RhoGEF"/>
    <property type="match status" value="1"/>
</dbReference>
<dbReference type="InterPro" id="IPR001849">
    <property type="entry name" value="PH_domain"/>
</dbReference>
<dbReference type="SMART" id="SM00233">
    <property type="entry name" value="PH"/>
    <property type="match status" value="1"/>
</dbReference>